<dbReference type="EMBL" id="VSSQ01004822">
    <property type="protein sequence ID" value="MPM26772.1"/>
    <property type="molecule type" value="Genomic_DNA"/>
</dbReference>
<proteinExistence type="predicted"/>
<dbReference type="AlphaFoldDB" id="A0A644YDQ6"/>
<reference evidence="1" key="1">
    <citation type="submission" date="2019-08" db="EMBL/GenBank/DDBJ databases">
        <authorList>
            <person name="Kucharzyk K."/>
            <person name="Murdoch R.W."/>
            <person name="Higgins S."/>
            <person name="Loffler F."/>
        </authorList>
    </citation>
    <scope>NUCLEOTIDE SEQUENCE</scope>
</reference>
<sequence length="98" mass="10929">MSSKINRIHNLRATLLRRMLIILSLPVVISGCRTSVKKPAETVVPQQDSTVVTPVDTAKPIYYNPEIQTDYGVIQITPRYDTARPVPLYGVKVPVTPK</sequence>
<accession>A0A644YDQ6</accession>
<comment type="caution">
    <text evidence="1">The sequence shown here is derived from an EMBL/GenBank/DDBJ whole genome shotgun (WGS) entry which is preliminary data.</text>
</comment>
<name>A0A644YDQ6_9ZZZZ</name>
<gene>
    <name evidence="1" type="ORF">SDC9_73277</name>
</gene>
<evidence type="ECO:0000313" key="1">
    <source>
        <dbReference type="EMBL" id="MPM26772.1"/>
    </source>
</evidence>
<organism evidence="1">
    <name type="scientific">bioreactor metagenome</name>
    <dbReference type="NCBI Taxonomy" id="1076179"/>
    <lineage>
        <taxon>unclassified sequences</taxon>
        <taxon>metagenomes</taxon>
        <taxon>ecological metagenomes</taxon>
    </lineage>
</organism>
<dbReference type="PROSITE" id="PS51257">
    <property type="entry name" value="PROKAR_LIPOPROTEIN"/>
    <property type="match status" value="1"/>
</dbReference>
<protein>
    <submittedName>
        <fullName evidence="1">Uncharacterized protein</fullName>
    </submittedName>
</protein>